<dbReference type="InterPro" id="IPR003594">
    <property type="entry name" value="HATPase_dom"/>
</dbReference>
<dbReference type="InterPro" id="IPR005467">
    <property type="entry name" value="His_kinase_dom"/>
</dbReference>
<dbReference type="InterPro" id="IPR004358">
    <property type="entry name" value="Sig_transdc_His_kin-like_C"/>
</dbReference>
<evidence type="ECO:0000256" key="4">
    <source>
        <dbReference type="ARBA" id="ARBA00022679"/>
    </source>
</evidence>
<dbReference type="AlphaFoldDB" id="A0A4Q0XF16"/>
<dbReference type="SUPFAM" id="SSF55874">
    <property type="entry name" value="ATPase domain of HSP90 chaperone/DNA topoisomerase II/histidine kinase"/>
    <property type="match status" value="1"/>
</dbReference>
<gene>
    <name evidence="10" type="ORF">ESZ48_11415</name>
</gene>
<dbReference type="PROSITE" id="PS50112">
    <property type="entry name" value="PAS"/>
    <property type="match status" value="1"/>
</dbReference>
<dbReference type="NCBIfam" id="TIGR00229">
    <property type="entry name" value="sensory_box"/>
    <property type="match status" value="1"/>
</dbReference>
<dbReference type="PANTHER" id="PTHR43711:SF26">
    <property type="entry name" value="SENSOR HISTIDINE KINASE RCSC"/>
    <property type="match status" value="1"/>
</dbReference>
<dbReference type="InterPro" id="IPR000014">
    <property type="entry name" value="PAS"/>
</dbReference>
<dbReference type="Gene3D" id="1.10.287.130">
    <property type="match status" value="1"/>
</dbReference>
<dbReference type="SUPFAM" id="SSF55785">
    <property type="entry name" value="PYP-like sensor domain (PAS domain)"/>
    <property type="match status" value="2"/>
</dbReference>
<dbReference type="SMART" id="SM00388">
    <property type="entry name" value="HisKA"/>
    <property type="match status" value="1"/>
</dbReference>
<dbReference type="InterPro" id="IPR003661">
    <property type="entry name" value="HisK_dim/P_dom"/>
</dbReference>
<feature type="coiled-coil region" evidence="7">
    <location>
        <begin position="117"/>
        <end position="144"/>
    </location>
</feature>
<keyword evidence="6" id="KW-0902">Two-component regulatory system</keyword>
<dbReference type="OrthoDB" id="9808408at2"/>
<keyword evidence="11" id="KW-1185">Reference proteome</keyword>
<reference evidence="10 11" key="1">
    <citation type="submission" date="2019-01" db="EMBL/GenBank/DDBJ databases">
        <title>Genome sequence of the Antarctic species Gelidibacter gilvus ACAM 158(T).</title>
        <authorList>
            <person name="Bowman J.P."/>
        </authorList>
    </citation>
    <scope>NUCLEOTIDE SEQUENCE [LARGE SCALE GENOMIC DNA]</scope>
    <source>
        <strain evidence="10 11">IC158</strain>
    </source>
</reference>
<keyword evidence="4" id="KW-0808">Transferase</keyword>
<organism evidence="10 11">
    <name type="scientific">Gelidibacter gilvus</name>
    <dbReference type="NCBI Taxonomy" id="59602"/>
    <lineage>
        <taxon>Bacteria</taxon>
        <taxon>Pseudomonadati</taxon>
        <taxon>Bacteroidota</taxon>
        <taxon>Flavobacteriia</taxon>
        <taxon>Flavobacteriales</taxon>
        <taxon>Flavobacteriaceae</taxon>
        <taxon>Gelidibacter</taxon>
    </lineage>
</organism>
<dbReference type="RefSeq" id="WP_129017620.1">
    <property type="nucleotide sequence ID" value="NZ_SDDZ01000006.1"/>
</dbReference>
<dbReference type="FunFam" id="3.30.565.10:FF:000006">
    <property type="entry name" value="Sensor histidine kinase WalK"/>
    <property type="match status" value="1"/>
</dbReference>
<sequence length="525" mass="59539">MKNKIQNKVLFQNIFEASGEGIIAVDEDGDILTSNPACEQLFGYNPGELNDQNIDILIPEKYKHLYKNYIKKRGPGLKRERHLWGIKKDGSTFYLNLRISPAIIDGEDITIAFFWDATQEKEYAQELEQKVQERTQEVMETVQKLSESNIRLEDQIRITNLAEGEAVTSKNIASEIAKNFPNGFVAVMDEQAKIIFADGDALEQLGLKPFYQEGRSIDDISVFSDERKSQIKESIRKTLSGTHLSFEVTYKDRYFAVNTAPLTDKNNKISSSLHVYNDISKQKEIEFTIQNALKSEQELNDMKSRFVSLASHEFRTPLSAILTSAILIGKQNGDGKTEKREKYLARIERNVKNLTIILNDFLSLSKMDEGAVMPINKKFDLISYSKKLVKETNITLKKNQTINVSSENKELFVHLDVKLLNHILNNILSNASKYSSEGSQIDFNISEKNKTVLLEISDQGIGIPQDEQKYLFGRFFRAKNAFNIEGTGLGLNIAKHYTELMGGTITFNSEPNNGTTFSVELPIQK</sequence>
<dbReference type="SMART" id="SM00091">
    <property type="entry name" value="PAS"/>
    <property type="match status" value="2"/>
</dbReference>
<dbReference type="InterPro" id="IPR036890">
    <property type="entry name" value="HATPase_C_sf"/>
</dbReference>
<dbReference type="PROSITE" id="PS50109">
    <property type="entry name" value="HIS_KIN"/>
    <property type="match status" value="1"/>
</dbReference>
<evidence type="ECO:0000256" key="3">
    <source>
        <dbReference type="ARBA" id="ARBA00022553"/>
    </source>
</evidence>
<dbReference type="Gene3D" id="3.30.450.20">
    <property type="entry name" value="PAS domain"/>
    <property type="match status" value="2"/>
</dbReference>
<feature type="domain" description="PAS" evidence="9">
    <location>
        <begin position="7"/>
        <end position="67"/>
    </location>
</feature>
<dbReference type="Pfam" id="PF00512">
    <property type="entry name" value="HisKA"/>
    <property type="match status" value="1"/>
</dbReference>
<dbReference type="Gene3D" id="3.30.565.10">
    <property type="entry name" value="Histidine kinase-like ATPase, C-terminal domain"/>
    <property type="match status" value="1"/>
</dbReference>
<protein>
    <recommendedName>
        <fullName evidence="2">histidine kinase</fullName>
        <ecNumber evidence="2">2.7.13.3</ecNumber>
    </recommendedName>
</protein>
<evidence type="ECO:0000259" key="8">
    <source>
        <dbReference type="PROSITE" id="PS50109"/>
    </source>
</evidence>
<keyword evidence="5" id="KW-0418">Kinase</keyword>
<dbReference type="InterPro" id="IPR050736">
    <property type="entry name" value="Sensor_HK_Regulatory"/>
</dbReference>
<dbReference type="Pfam" id="PF13426">
    <property type="entry name" value="PAS_9"/>
    <property type="match status" value="1"/>
</dbReference>
<dbReference type="CDD" id="cd00075">
    <property type="entry name" value="HATPase"/>
    <property type="match status" value="1"/>
</dbReference>
<dbReference type="EMBL" id="SDDZ01000006">
    <property type="protein sequence ID" value="RXJ49610.1"/>
    <property type="molecule type" value="Genomic_DNA"/>
</dbReference>
<dbReference type="Pfam" id="PF02518">
    <property type="entry name" value="HATPase_c"/>
    <property type="match status" value="1"/>
</dbReference>
<evidence type="ECO:0000256" key="6">
    <source>
        <dbReference type="ARBA" id="ARBA00023012"/>
    </source>
</evidence>
<dbReference type="InterPro" id="IPR035965">
    <property type="entry name" value="PAS-like_dom_sf"/>
</dbReference>
<evidence type="ECO:0000256" key="7">
    <source>
        <dbReference type="SAM" id="Coils"/>
    </source>
</evidence>
<dbReference type="GO" id="GO:0000155">
    <property type="term" value="F:phosphorelay sensor kinase activity"/>
    <property type="evidence" value="ECO:0007669"/>
    <property type="project" value="InterPro"/>
</dbReference>
<dbReference type="Proteomes" id="UP000289792">
    <property type="component" value="Unassembled WGS sequence"/>
</dbReference>
<evidence type="ECO:0000256" key="2">
    <source>
        <dbReference type="ARBA" id="ARBA00012438"/>
    </source>
</evidence>
<name>A0A4Q0XF16_9FLAO</name>
<keyword evidence="7" id="KW-0175">Coiled coil</keyword>
<comment type="caution">
    <text evidence="10">The sequence shown here is derived from an EMBL/GenBank/DDBJ whole genome shotgun (WGS) entry which is preliminary data.</text>
</comment>
<evidence type="ECO:0000313" key="10">
    <source>
        <dbReference type="EMBL" id="RXJ49610.1"/>
    </source>
</evidence>
<dbReference type="PANTHER" id="PTHR43711">
    <property type="entry name" value="TWO-COMPONENT HISTIDINE KINASE"/>
    <property type="match status" value="1"/>
</dbReference>
<dbReference type="PRINTS" id="PR00344">
    <property type="entry name" value="BCTRLSENSOR"/>
</dbReference>
<dbReference type="EC" id="2.7.13.3" evidence="2"/>
<dbReference type="SMART" id="SM00387">
    <property type="entry name" value="HATPase_c"/>
    <property type="match status" value="1"/>
</dbReference>
<evidence type="ECO:0000259" key="9">
    <source>
        <dbReference type="PROSITE" id="PS50112"/>
    </source>
</evidence>
<accession>A0A4Q0XF16</accession>
<dbReference type="InterPro" id="IPR036097">
    <property type="entry name" value="HisK_dim/P_sf"/>
</dbReference>
<dbReference type="CDD" id="cd00082">
    <property type="entry name" value="HisKA"/>
    <property type="match status" value="1"/>
</dbReference>
<evidence type="ECO:0000256" key="5">
    <source>
        <dbReference type="ARBA" id="ARBA00022777"/>
    </source>
</evidence>
<keyword evidence="3" id="KW-0597">Phosphoprotein</keyword>
<evidence type="ECO:0000313" key="11">
    <source>
        <dbReference type="Proteomes" id="UP000289792"/>
    </source>
</evidence>
<dbReference type="SUPFAM" id="SSF47384">
    <property type="entry name" value="Homodimeric domain of signal transducing histidine kinase"/>
    <property type="match status" value="1"/>
</dbReference>
<proteinExistence type="predicted"/>
<evidence type="ECO:0000256" key="1">
    <source>
        <dbReference type="ARBA" id="ARBA00000085"/>
    </source>
</evidence>
<dbReference type="CDD" id="cd00130">
    <property type="entry name" value="PAS"/>
    <property type="match status" value="2"/>
</dbReference>
<comment type="catalytic activity">
    <reaction evidence="1">
        <text>ATP + protein L-histidine = ADP + protein N-phospho-L-histidine.</text>
        <dbReference type="EC" id="2.7.13.3"/>
    </reaction>
</comment>
<feature type="domain" description="Histidine kinase" evidence="8">
    <location>
        <begin position="309"/>
        <end position="525"/>
    </location>
</feature>